<reference evidence="3" key="1">
    <citation type="journal article" date="2019" name="Int. J. Syst. Evol. Microbiol.">
        <title>The Global Catalogue of Microorganisms (GCM) 10K type strain sequencing project: providing services to taxonomists for standard genome sequencing and annotation.</title>
        <authorList>
            <consortium name="The Broad Institute Genomics Platform"/>
            <consortium name="The Broad Institute Genome Sequencing Center for Infectious Disease"/>
            <person name="Wu L."/>
            <person name="Ma J."/>
        </authorList>
    </citation>
    <scope>NUCLEOTIDE SEQUENCE [LARGE SCALE GENOMIC DNA]</scope>
    <source>
        <strain evidence="3">JCM 18720</strain>
    </source>
</reference>
<dbReference type="Proteomes" id="UP001501600">
    <property type="component" value="Unassembled WGS sequence"/>
</dbReference>
<dbReference type="EMBL" id="BAABLF010000005">
    <property type="protein sequence ID" value="GAA5188253.1"/>
    <property type="molecule type" value="Genomic_DNA"/>
</dbReference>
<feature type="signal peptide" evidence="1">
    <location>
        <begin position="1"/>
        <end position="17"/>
    </location>
</feature>
<comment type="caution">
    <text evidence="2">The sequence shown here is derived from an EMBL/GenBank/DDBJ whole genome shotgun (WGS) entry which is preliminary data.</text>
</comment>
<sequence length="220" mass="23726">MRGSLFALCALALPVAALELLLSHSPERAPALPLDGQSVEGEIYVFVDPPHEIAQIDFSLDGHPLTTEEYPPFDLQGTDNQGNALPFATESLEEGHHTLTAQIALVDGHEVQLSADFRVTNVPASLYLSEPSVVIATDPETPMTEEVTLTESTGESLPFTLDYFADWLVVNITEGETPQVLELTADPTGLVPGLYDTQVYIDVPGYDALMLEVTMTVGDS</sequence>
<accession>A0ABP9RWB3</accession>
<evidence type="ECO:0000313" key="2">
    <source>
        <dbReference type="EMBL" id="GAA5188253.1"/>
    </source>
</evidence>
<keyword evidence="3" id="KW-1185">Reference proteome</keyword>
<name>A0ABP9RWB3_9GAMM</name>
<organism evidence="2 3">
    <name type="scientific">Ferrimonas gelatinilytica</name>
    <dbReference type="NCBI Taxonomy" id="1255257"/>
    <lineage>
        <taxon>Bacteria</taxon>
        <taxon>Pseudomonadati</taxon>
        <taxon>Pseudomonadota</taxon>
        <taxon>Gammaproteobacteria</taxon>
        <taxon>Alteromonadales</taxon>
        <taxon>Ferrimonadaceae</taxon>
        <taxon>Ferrimonas</taxon>
    </lineage>
</organism>
<feature type="chain" id="PRO_5047202459" description="Ig-like domain-containing protein" evidence="1">
    <location>
        <begin position="18"/>
        <end position="220"/>
    </location>
</feature>
<evidence type="ECO:0008006" key="4">
    <source>
        <dbReference type="Google" id="ProtNLM"/>
    </source>
</evidence>
<evidence type="ECO:0000256" key="1">
    <source>
        <dbReference type="SAM" id="SignalP"/>
    </source>
</evidence>
<dbReference type="RefSeq" id="WP_345315729.1">
    <property type="nucleotide sequence ID" value="NZ_BAABLF010000005.1"/>
</dbReference>
<proteinExistence type="predicted"/>
<gene>
    <name evidence="2" type="ORF">GCM10025772_07770</name>
</gene>
<protein>
    <recommendedName>
        <fullName evidence="4">Ig-like domain-containing protein</fullName>
    </recommendedName>
</protein>
<keyword evidence="1" id="KW-0732">Signal</keyword>
<evidence type="ECO:0000313" key="3">
    <source>
        <dbReference type="Proteomes" id="UP001501600"/>
    </source>
</evidence>